<dbReference type="GeneID" id="87942265"/>
<protein>
    <submittedName>
        <fullName evidence="1">Uncharacterized protein</fullName>
    </submittedName>
</protein>
<dbReference type="EMBL" id="CP137307">
    <property type="protein sequence ID" value="WQF80748.1"/>
    <property type="molecule type" value="Genomic_DNA"/>
</dbReference>
<proteinExistence type="predicted"/>
<organism evidence="1 2">
    <name type="scientific">Colletotrichum destructivum</name>
    <dbReference type="NCBI Taxonomy" id="34406"/>
    <lineage>
        <taxon>Eukaryota</taxon>
        <taxon>Fungi</taxon>
        <taxon>Dikarya</taxon>
        <taxon>Ascomycota</taxon>
        <taxon>Pezizomycotina</taxon>
        <taxon>Sordariomycetes</taxon>
        <taxon>Hypocreomycetidae</taxon>
        <taxon>Glomerellales</taxon>
        <taxon>Glomerellaceae</taxon>
        <taxon>Colletotrichum</taxon>
        <taxon>Colletotrichum destructivum species complex</taxon>
    </lineage>
</organism>
<gene>
    <name evidence="1" type="ORF">CDEST_05762</name>
</gene>
<dbReference type="Proteomes" id="UP001322277">
    <property type="component" value="Chromosome 3"/>
</dbReference>
<evidence type="ECO:0000313" key="1">
    <source>
        <dbReference type="EMBL" id="WQF80748.1"/>
    </source>
</evidence>
<name>A0AAX4IBK3_9PEZI</name>
<sequence>MYLIVEQQTSRVINIFKVSKHPHVTRNTHTLAPDLKWPLIFAKGGGLEWDRGSCHRITVALKLGR</sequence>
<dbReference type="RefSeq" id="XP_062777972.1">
    <property type="nucleotide sequence ID" value="XM_062921921.1"/>
</dbReference>
<evidence type="ECO:0000313" key="2">
    <source>
        <dbReference type="Proteomes" id="UP001322277"/>
    </source>
</evidence>
<reference evidence="2" key="1">
    <citation type="journal article" date="2023" name="bioRxiv">
        <title>Complete genome of the Medicago anthracnose fungus, Colletotrichum destructivum, reveals a mini-chromosome-like region within a core chromosome.</title>
        <authorList>
            <person name="Lapalu N."/>
            <person name="Simon A."/>
            <person name="Lu A."/>
            <person name="Plaumann P.-L."/>
            <person name="Amselem J."/>
            <person name="Pigne S."/>
            <person name="Auger A."/>
            <person name="Koch C."/>
            <person name="Dallery J.-F."/>
            <person name="O'Connell R.J."/>
        </authorList>
    </citation>
    <scope>NUCLEOTIDE SEQUENCE [LARGE SCALE GENOMIC DNA]</scope>
    <source>
        <strain evidence="2">CBS 520.97</strain>
    </source>
</reference>
<keyword evidence="2" id="KW-1185">Reference proteome</keyword>
<dbReference type="KEGG" id="cdet:87942265"/>
<accession>A0AAX4IBK3</accession>
<dbReference type="AlphaFoldDB" id="A0AAX4IBK3"/>